<evidence type="ECO:0000259" key="7">
    <source>
        <dbReference type="PROSITE" id="PS50850"/>
    </source>
</evidence>
<feature type="transmembrane region" description="Helical" evidence="6">
    <location>
        <begin position="105"/>
        <end position="127"/>
    </location>
</feature>
<dbReference type="InterPro" id="IPR036259">
    <property type="entry name" value="MFS_trans_sf"/>
</dbReference>
<evidence type="ECO:0000256" key="3">
    <source>
        <dbReference type="ARBA" id="ARBA00022692"/>
    </source>
</evidence>
<feature type="transmembrane region" description="Helical" evidence="6">
    <location>
        <begin position="80"/>
        <end position="99"/>
    </location>
</feature>
<evidence type="ECO:0000256" key="1">
    <source>
        <dbReference type="ARBA" id="ARBA00004651"/>
    </source>
</evidence>
<accession>A0ABZ2CBZ2</accession>
<evidence type="ECO:0000256" key="6">
    <source>
        <dbReference type="SAM" id="Phobius"/>
    </source>
</evidence>
<dbReference type="InterPro" id="IPR050327">
    <property type="entry name" value="Proton-linked_MCT"/>
</dbReference>
<feature type="transmembrane region" description="Helical" evidence="6">
    <location>
        <begin position="384"/>
        <end position="406"/>
    </location>
</feature>
<keyword evidence="9" id="KW-1185">Reference proteome</keyword>
<evidence type="ECO:0000313" key="8">
    <source>
        <dbReference type="EMBL" id="WVX79353.1"/>
    </source>
</evidence>
<keyword evidence="2" id="KW-0813">Transport</keyword>
<dbReference type="PANTHER" id="PTHR11360">
    <property type="entry name" value="MONOCARBOXYLATE TRANSPORTER"/>
    <property type="match status" value="1"/>
</dbReference>
<dbReference type="PANTHER" id="PTHR11360:SF290">
    <property type="entry name" value="MONOCARBOXYLATE MFS PERMEASE"/>
    <property type="match status" value="1"/>
</dbReference>
<comment type="subcellular location">
    <subcellularLocation>
        <location evidence="1">Cell membrane</location>
        <topology evidence="1">Multi-pass membrane protein</topology>
    </subcellularLocation>
</comment>
<reference evidence="8 9" key="1">
    <citation type="submission" date="2023-10" db="EMBL/GenBank/DDBJ databases">
        <title>Niallia locisalis sp.nov. isolated from a salt pond sample.</title>
        <authorList>
            <person name="Li X.-J."/>
            <person name="Dong L."/>
        </authorList>
    </citation>
    <scope>NUCLEOTIDE SEQUENCE [LARGE SCALE GENOMIC DNA]</scope>
    <source>
        <strain evidence="8 9">DSM 29761</strain>
    </source>
</reference>
<feature type="transmembrane region" description="Helical" evidence="6">
    <location>
        <begin position="355"/>
        <end position="378"/>
    </location>
</feature>
<dbReference type="Pfam" id="PF07690">
    <property type="entry name" value="MFS_1"/>
    <property type="match status" value="1"/>
</dbReference>
<evidence type="ECO:0000256" key="5">
    <source>
        <dbReference type="ARBA" id="ARBA00023136"/>
    </source>
</evidence>
<protein>
    <submittedName>
        <fullName evidence="8">MFS transporter</fullName>
    </submittedName>
</protein>
<feature type="transmembrane region" description="Helical" evidence="6">
    <location>
        <begin position="171"/>
        <end position="190"/>
    </location>
</feature>
<feature type="transmembrane region" description="Helical" evidence="6">
    <location>
        <begin position="139"/>
        <end position="159"/>
    </location>
</feature>
<name>A0ABZ2CBZ2_9BACI</name>
<evidence type="ECO:0000256" key="2">
    <source>
        <dbReference type="ARBA" id="ARBA00022448"/>
    </source>
</evidence>
<feature type="transmembrane region" description="Helical" evidence="6">
    <location>
        <begin position="319"/>
        <end position="343"/>
    </location>
</feature>
<feature type="domain" description="Major facilitator superfamily (MFS) profile" evidence="7">
    <location>
        <begin position="11"/>
        <end position="410"/>
    </location>
</feature>
<gene>
    <name evidence="8" type="ORF">R4Z09_18830</name>
</gene>
<organism evidence="8 9">
    <name type="scientific">Niallia oryzisoli</name>
    <dbReference type="NCBI Taxonomy" id="1737571"/>
    <lineage>
        <taxon>Bacteria</taxon>
        <taxon>Bacillati</taxon>
        <taxon>Bacillota</taxon>
        <taxon>Bacilli</taxon>
        <taxon>Bacillales</taxon>
        <taxon>Bacillaceae</taxon>
        <taxon>Niallia</taxon>
    </lineage>
</organism>
<dbReference type="EMBL" id="CP137640">
    <property type="protein sequence ID" value="WVX79353.1"/>
    <property type="molecule type" value="Genomic_DNA"/>
</dbReference>
<feature type="transmembrane region" description="Helical" evidence="6">
    <location>
        <begin position="12"/>
        <end position="36"/>
    </location>
</feature>
<dbReference type="PROSITE" id="PS50850">
    <property type="entry name" value="MFS"/>
    <property type="match status" value="1"/>
</dbReference>
<dbReference type="InterPro" id="IPR011701">
    <property type="entry name" value="MFS"/>
</dbReference>
<feature type="transmembrane region" description="Helical" evidence="6">
    <location>
        <begin position="51"/>
        <end position="68"/>
    </location>
</feature>
<dbReference type="InterPro" id="IPR020846">
    <property type="entry name" value="MFS_dom"/>
</dbReference>
<feature type="transmembrane region" description="Helical" evidence="6">
    <location>
        <begin position="231"/>
        <end position="251"/>
    </location>
</feature>
<dbReference type="Gene3D" id="1.20.1250.20">
    <property type="entry name" value="MFS general substrate transporter like domains"/>
    <property type="match status" value="2"/>
</dbReference>
<dbReference type="SUPFAM" id="SSF103473">
    <property type="entry name" value="MFS general substrate transporter"/>
    <property type="match status" value="1"/>
</dbReference>
<dbReference type="PROSITE" id="PS51257">
    <property type="entry name" value="PROKAR_LIPOPROTEIN"/>
    <property type="match status" value="1"/>
</dbReference>
<feature type="transmembrane region" description="Helical" evidence="6">
    <location>
        <begin position="263"/>
        <end position="282"/>
    </location>
</feature>
<keyword evidence="3 6" id="KW-0812">Transmembrane</keyword>
<dbReference type="RefSeq" id="WP_338448287.1">
    <property type="nucleotide sequence ID" value="NZ_CP137640.1"/>
</dbReference>
<dbReference type="Proteomes" id="UP001357223">
    <property type="component" value="Chromosome"/>
</dbReference>
<keyword evidence="4 6" id="KW-1133">Transmembrane helix</keyword>
<evidence type="ECO:0000256" key="4">
    <source>
        <dbReference type="ARBA" id="ARBA00022989"/>
    </source>
</evidence>
<proteinExistence type="predicted"/>
<evidence type="ECO:0000313" key="9">
    <source>
        <dbReference type="Proteomes" id="UP001357223"/>
    </source>
</evidence>
<feature type="transmembrane region" description="Helical" evidence="6">
    <location>
        <begin position="294"/>
        <end position="313"/>
    </location>
</feature>
<keyword evidence="5 6" id="KW-0472">Membrane</keyword>
<sequence length="424" mass="45617">MSKKSKKLHYAWWIAIACCAIYAGSVGIIVACAGLFYKHVSTELGVGTADIVFYTTLMYFVITITLPFAGKVFDKINMRVLLSVAALTDAIAFGLMGTYTSVYQFYVSGVVLGIANSFLIYAAVPLIINNWFKIKMGTVLGLSMTFMGIGGAISAPFAGYLIETIGWRPSYMVLGAIVAVITLPFTIFVIRKDPKEKNMTAYGAEIAEESAKNVVEETGTSLKQAIKSMPFYALFIFTGFLGLVVTVNFHIPNHLLSEGFSTTYAASVVTCVMIGQTSGKFLIGWLNDKIGIKLTNVIGIGSGMTGILLILFSGTLGGASIYIGGLAFGIGYSCSTLLPPFMIKEIFGNRDYASILSMIMSASTLAIALGTTIFGFAYDLTGSYYTVFLSVLAIQVLSILIGFMVLRRKAVRANNETILAVNEN</sequence>